<reference evidence="2" key="1">
    <citation type="submission" date="2025-08" db="UniProtKB">
        <authorList>
            <consortium name="RefSeq"/>
        </authorList>
    </citation>
    <scope>IDENTIFICATION</scope>
    <source>
        <tissue evidence="2">Whole body</tissue>
    </source>
</reference>
<protein>
    <submittedName>
        <fullName evidence="2">Uncharacterized protein LOC113403247</fullName>
    </submittedName>
</protein>
<evidence type="ECO:0000313" key="2">
    <source>
        <dbReference type="RefSeq" id="XP_064073862.1"/>
    </source>
</evidence>
<keyword evidence="1" id="KW-1185">Reference proteome</keyword>
<evidence type="ECO:0000313" key="1">
    <source>
        <dbReference type="Proteomes" id="UP001652626"/>
    </source>
</evidence>
<dbReference type="RefSeq" id="XP_064073862.1">
    <property type="nucleotide sequence ID" value="XM_064217792.1"/>
</dbReference>
<proteinExistence type="predicted"/>
<organism evidence="1 2">
    <name type="scientific">Vanessa tameamea</name>
    <name type="common">Kamehameha butterfly</name>
    <dbReference type="NCBI Taxonomy" id="334116"/>
    <lineage>
        <taxon>Eukaryota</taxon>
        <taxon>Metazoa</taxon>
        <taxon>Ecdysozoa</taxon>
        <taxon>Arthropoda</taxon>
        <taxon>Hexapoda</taxon>
        <taxon>Insecta</taxon>
        <taxon>Pterygota</taxon>
        <taxon>Neoptera</taxon>
        <taxon>Endopterygota</taxon>
        <taxon>Lepidoptera</taxon>
        <taxon>Glossata</taxon>
        <taxon>Ditrysia</taxon>
        <taxon>Papilionoidea</taxon>
        <taxon>Nymphalidae</taxon>
        <taxon>Nymphalinae</taxon>
        <taxon>Vanessa</taxon>
    </lineage>
</organism>
<name>A0ABM4ARE2_VANTA</name>
<dbReference type="GeneID" id="113403247"/>
<sequence length="105" mass="11260">MTYLRYVSYTLYKYDVGPAIVEGDYESISVGPAILPIIPEINNSPLVQIIINVKPGSGNPVVIEGMPEVAPTPVLVEEKPVAPEPIIVAPVVIPESVITLPDILN</sequence>
<dbReference type="Proteomes" id="UP001652626">
    <property type="component" value="Chromosome 18"/>
</dbReference>
<gene>
    <name evidence="2" type="primary">LOC113403247</name>
</gene>
<accession>A0ABM4ARE2</accession>